<evidence type="ECO:0000313" key="4">
    <source>
        <dbReference type="Proteomes" id="UP000000763"/>
    </source>
</evidence>
<gene>
    <name evidence="2" type="ORF">B1248C03.16</name>
    <name evidence="3" type="ORF">B1340F09.2</name>
</gene>
<reference evidence="3" key="1">
    <citation type="journal article" date="2002" name="Nature">
        <title>Sequence and analysis of rice chromosome 4.</title>
        <authorList>
            <person name="Feng Q."/>
            <person name="Zhang Y."/>
            <person name="Hao P."/>
            <person name="Wang S."/>
            <person name="Fu G."/>
            <person name="Huang Y."/>
            <person name="Li Y."/>
            <person name="Zhu J."/>
            <person name="Liu Y."/>
            <person name="Hu X."/>
            <person name="Jia P."/>
            <person name="Zhang Y."/>
            <person name="Zhao Q."/>
            <person name="Ying K."/>
            <person name="Yu S."/>
            <person name="Tang Y."/>
            <person name="Weng Q."/>
            <person name="Zhang L."/>
            <person name="Lu Y."/>
            <person name="Mu J."/>
            <person name="Lu Y."/>
            <person name="Zhang L.S."/>
            <person name="Yu Z."/>
            <person name="Fan D."/>
            <person name="Liu X."/>
            <person name="Lu T."/>
            <person name="Li C."/>
            <person name="Wu Y."/>
            <person name="Sun T."/>
            <person name="Lei H."/>
            <person name="Li T."/>
            <person name="Hu H."/>
            <person name="Guan J."/>
            <person name="Wu M."/>
            <person name="Zhang R."/>
            <person name="Zhou B."/>
            <person name="Chen Z."/>
            <person name="Chen L."/>
            <person name="Jin Z."/>
            <person name="Wang R."/>
            <person name="Yin H."/>
            <person name="Cai Z."/>
            <person name="Ren S."/>
            <person name="Lv G."/>
            <person name="Gu W."/>
            <person name="Zhu G."/>
            <person name="Tu Y."/>
            <person name="Jia J."/>
            <person name="Zhang Y."/>
            <person name="Chen J."/>
            <person name="Kang H."/>
            <person name="Chen X."/>
            <person name="Shao C."/>
            <person name="Sun Y."/>
            <person name="Hu Q."/>
            <person name="Zhang X."/>
            <person name="Zhang W."/>
            <person name="Wang L."/>
            <person name="Ding C."/>
            <person name="Sheng H."/>
            <person name="Gu J."/>
            <person name="Chen S."/>
            <person name="Ni L."/>
            <person name="Zhu F."/>
            <person name="Chen W."/>
            <person name="Lan L."/>
            <person name="Lai Y."/>
            <person name="Cheng Z."/>
            <person name="Gu M."/>
            <person name="Jiang J."/>
            <person name="Li J."/>
            <person name="Hong G."/>
            <person name="Xue Y."/>
            <person name="Han B."/>
        </authorList>
    </citation>
    <scope>NUCLEOTIDE SEQUENCE</scope>
</reference>
<dbReference type="EMBL" id="BX842607">
    <property type="protein sequence ID" value="CAE76057.1"/>
    <property type="molecule type" value="Genomic_DNA"/>
</dbReference>
<reference evidence="4" key="3">
    <citation type="journal article" date="2005" name="Nature">
        <title>The map-based sequence of the rice genome.</title>
        <authorList>
            <consortium name="International rice genome sequencing project (IRGSP)"/>
            <person name="Matsumoto T."/>
            <person name="Wu J."/>
            <person name="Kanamori H."/>
            <person name="Katayose Y."/>
            <person name="Fujisawa M."/>
            <person name="Namiki N."/>
            <person name="Mizuno H."/>
            <person name="Yamamoto K."/>
            <person name="Antonio B.A."/>
            <person name="Baba T."/>
            <person name="Sakata K."/>
            <person name="Nagamura Y."/>
            <person name="Aoki H."/>
            <person name="Arikawa K."/>
            <person name="Arita K."/>
            <person name="Bito T."/>
            <person name="Chiden Y."/>
            <person name="Fujitsuka N."/>
            <person name="Fukunaka R."/>
            <person name="Hamada M."/>
            <person name="Harada C."/>
            <person name="Hayashi A."/>
            <person name="Hijishita S."/>
            <person name="Honda M."/>
            <person name="Hosokawa S."/>
            <person name="Ichikawa Y."/>
            <person name="Idonuma A."/>
            <person name="Iijima M."/>
            <person name="Ikeda M."/>
            <person name="Ikeno M."/>
            <person name="Ito K."/>
            <person name="Ito S."/>
            <person name="Ito T."/>
            <person name="Ito Y."/>
            <person name="Ito Y."/>
            <person name="Iwabuchi A."/>
            <person name="Kamiya K."/>
            <person name="Karasawa W."/>
            <person name="Kurita K."/>
            <person name="Katagiri S."/>
            <person name="Kikuta A."/>
            <person name="Kobayashi H."/>
            <person name="Kobayashi N."/>
            <person name="Machita K."/>
            <person name="Maehara T."/>
            <person name="Masukawa M."/>
            <person name="Mizubayashi T."/>
            <person name="Mukai Y."/>
            <person name="Nagasaki H."/>
            <person name="Nagata Y."/>
            <person name="Naito S."/>
            <person name="Nakashima M."/>
            <person name="Nakama Y."/>
            <person name="Nakamichi Y."/>
            <person name="Nakamura M."/>
            <person name="Meguro A."/>
            <person name="Negishi M."/>
            <person name="Ohta I."/>
            <person name="Ohta T."/>
            <person name="Okamoto M."/>
            <person name="Ono N."/>
            <person name="Saji S."/>
            <person name="Sakaguchi M."/>
            <person name="Sakai K."/>
            <person name="Shibata M."/>
            <person name="Shimokawa T."/>
            <person name="Song J."/>
            <person name="Takazaki Y."/>
            <person name="Terasawa K."/>
            <person name="Tsugane M."/>
            <person name="Tsuji K."/>
            <person name="Ueda S."/>
            <person name="Waki K."/>
            <person name="Yamagata H."/>
            <person name="Yamamoto M."/>
            <person name="Yamamoto S."/>
            <person name="Yamane H."/>
            <person name="Yoshiki S."/>
            <person name="Yoshihara R."/>
            <person name="Yukawa K."/>
            <person name="Zhong H."/>
            <person name="Yano M."/>
            <person name="Yuan Q."/>
            <person name="Ouyang S."/>
            <person name="Liu J."/>
            <person name="Jones K.M."/>
            <person name="Gansberger K."/>
            <person name="Moffat K."/>
            <person name="Hill J."/>
            <person name="Bera J."/>
            <person name="Fadrosh D."/>
            <person name="Jin S."/>
            <person name="Johri S."/>
            <person name="Kim M."/>
            <person name="Overton L."/>
            <person name="Reardon M."/>
            <person name="Tsitrin T."/>
            <person name="Vuong H."/>
            <person name="Weaver B."/>
            <person name="Ciecko A."/>
            <person name="Tallon L."/>
            <person name="Jackson J."/>
            <person name="Pai G."/>
            <person name="Aken S.V."/>
            <person name="Utterback T."/>
            <person name="Reidmuller S."/>
            <person name="Feldblyum T."/>
            <person name="Hsiao J."/>
            <person name="Zismann V."/>
            <person name="Iobst S."/>
            <person name="de Vazeille A.R."/>
            <person name="Buell C.R."/>
            <person name="Ying K."/>
            <person name="Li Y."/>
            <person name="Lu T."/>
            <person name="Huang Y."/>
            <person name="Zhao Q."/>
            <person name="Feng Q."/>
            <person name="Zhang L."/>
            <person name="Zhu J."/>
            <person name="Weng Q."/>
            <person name="Mu J."/>
            <person name="Lu Y."/>
            <person name="Fan D."/>
            <person name="Liu Y."/>
            <person name="Guan J."/>
            <person name="Zhang Y."/>
            <person name="Yu S."/>
            <person name="Liu X."/>
            <person name="Zhang Y."/>
            <person name="Hong G."/>
            <person name="Han B."/>
            <person name="Choisne N."/>
            <person name="Demange N."/>
            <person name="Orjeda G."/>
            <person name="Samain S."/>
            <person name="Cattolico L."/>
            <person name="Pelletier E."/>
            <person name="Couloux A."/>
            <person name="Segurens B."/>
            <person name="Wincker P."/>
            <person name="D'Hont A."/>
            <person name="Scarpelli C."/>
            <person name="Weissenbach J."/>
            <person name="Salanoubat M."/>
            <person name="Quetier F."/>
            <person name="Yu Y."/>
            <person name="Kim H.R."/>
            <person name="Rambo T."/>
            <person name="Currie J."/>
            <person name="Collura K."/>
            <person name="Luo M."/>
            <person name="Yang T."/>
            <person name="Ammiraju J.S.S."/>
            <person name="Engler F."/>
            <person name="Soderlund C."/>
            <person name="Wing R.A."/>
            <person name="Palmer L.E."/>
            <person name="de la Bastide M."/>
            <person name="Spiegel L."/>
            <person name="Nascimento L."/>
            <person name="Zutavern T."/>
            <person name="O'Shaughnessy A."/>
            <person name="Dike S."/>
            <person name="Dedhia N."/>
            <person name="Preston R."/>
            <person name="Balija V."/>
            <person name="McCombie W.R."/>
            <person name="Chow T."/>
            <person name="Chen H."/>
            <person name="Chung M."/>
            <person name="Chen C."/>
            <person name="Shaw J."/>
            <person name="Wu H."/>
            <person name="Hsiao K."/>
            <person name="Chao Y."/>
            <person name="Chu M."/>
            <person name="Cheng C."/>
            <person name="Hour A."/>
            <person name="Lee P."/>
            <person name="Lin S."/>
            <person name="Lin Y."/>
            <person name="Liou J."/>
            <person name="Liu S."/>
            <person name="Hsing Y."/>
            <person name="Raghuvanshi S."/>
            <person name="Mohanty A."/>
            <person name="Bharti A.K."/>
            <person name="Gaur A."/>
            <person name="Gupta V."/>
            <person name="Kumar D."/>
            <person name="Ravi V."/>
            <person name="Vij S."/>
            <person name="Kapur A."/>
            <person name="Khurana P."/>
            <person name="Khurana P."/>
            <person name="Khurana J.P."/>
            <person name="Tyagi A.K."/>
            <person name="Gaikwad K."/>
            <person name="Singh A."/>
            <person name="Dalal V."/>
            <person name="Srivastava S."/>
            <person name="Dixit A."/>
            <person name="Pal A.K."/>
            <person name="Ghazi I.A."/>
            <person name="Yadav M."/>
            <person name="Pandit A."/>
            <person name="Bhargava A."/>
            <person name="Sureshbabu K."/>
            <person name="Batra K."/>
            <person name="Sharma T.R."/>
            <person name="Mohapatra T."/>
            <person name="Singh N.K."/>
            <person name="Messing J."/>
            <person name="Nelson A.B."/>
            <person name="Fuks G."/>
            <person name="Kavchok S."/>
            <person name="Keizer G."/>
            <person name="Linton E."/>
            <person name="Llaca V."/>
            <person name="Song R."/>
            <person name="Tanyolac B."/>
            <person name="Young S."/>
            <person name="Ho-Il K."/>
            <person name="Hahn J.H."/>
            <person name="Sangsakoo G."/>
            <person name="Vanavichit A."/>
            <person name="de Mattos Luiz.A.T."/>
            <person name="Zimmer P.D."/>
            <person name="Malone G."/>
            <person name="Dellagostin O."/>
            <person name="de Oliveira A.C."/>
            <person name="Bevan M."/>
            <person name="Bancroft I."/>
            <person name="Minx P."/>
            <person name="Cordum H."/>
            <person name="Wilson R."/>
            <person name="Cheng Z."/>
            <person name="Jin W."/>
            <person name="Jiang J."/>
            <person name="Leong S.A."/>
            <person name="Iwama H."/>
            <person name="Gojobori T."/>
            <person name="Itoh T."/>
            <person name="Niimura Y."/>
            <person name="Fujii Y."/>
            <person name="Habara T."/>
            <person name="Sakai H."/>
            <person name="Sato Y."/>
            <person name="Wilson G."/>
            <person name="Kumar K."/>
            <person name="McCouch S."/>
            <person name="Juretic N."/>
            <person name="Hoen D."/>
            <person name="Wright S."/>
            <person name="Bruskiewich R."/>
            <person name="Bureau T."/>
            <person name="Miyao A."/>
            <person name="Hirochika H."/>
            <person name="Nishikawa T."/>
            <person name="Kadowaki K."/>
            <person name="Sugiura M."/>
            <person name="Burr B."/>
            <person name="Sasaki T."/>
        </authorList>
    </citation>
    <scope>NUCLEOTIDE SEQUENCE [LARGE SCALE GENOMIC DNA]</scope>
    <source>
        <strain evidence="4">cv. Nipponbare</strain>
    </source>
</reference>
<evidence type="ECO:0000313" key="2">
    <source>
        <dbReference type="EMBL" id="CAE76057.1"/>
    </source>
</evidence>
<name>Q6MW81_ORYSJ</name>
<protein>
    <submittedName>
        <fullName evidence="2">B1248C03.16 protein</fullName>
    </submittedName>
    <submittedName>
        <fullName evidence="3">B1340F09.2 protein</fullName>
    </submittedName>
</protein>
<evidence type="ECO:0000313" key="3">
    <source>
        <dbReference type="EMBL" id="CAE76064.1"/>
    </source>
</evidence>
<dbReference type="EMBL" id="BX842608">
    <property type="protein sequence ID" value="CAE76064.1"/>
    <property type="molecule type" value="Genomic_DNA"/>
</dbReference>
<proteinExistence type="predicted"/>
<reference evidence="3" key="2">
    <citation type="submission" date="2003-11" db="EMBL/GenBank/DDBJ databases">
        <authorList>
            <person name="Han B."/>
            <person name="Feng Q."/>
            <person name="Huang Y.C."/>
            <person name="Li Y."/>
            <person name="Zhu J.J."/>
            <person name="Zhao Q."/>
            <person name="Hu X."/>
            <person name="Liu Y.L."/>
            <person name="Mu J."/>
            <person name="Yu Z."/>
            <person name="Chen L."/>
            <person name="Fan D.L."/>
            <person name="Weng Q.J."/>
            <person name="Zhang L."/>
            <person name="Lu Y.Q."/>
            <person name="Yu S.L."/>
            <person name="Liu X.H."/>
            <person name="Lu T.T."/>
            <person name="Zhang Y.J."/>
            <person name="Lu Y."/>
            <person name="Li C."/>
            <person name="Li T."/>
            <person name="Zhang Y."/>
            <person name="Hu H."/>
            <person name="Jia P.X."/>
            <person name="Qian Y.M."/>
            <person name="Ying K."/>
            <person name="Zhou B."/>
            <person name="Chen Z.H."/>
            <person name="Hao P."/>
            <person name="Zhang L."/>
            <person name="Wu M."/>
            <person name="Zhang R.Q."/>
            <person name="Guan J.P."/>
            <person name="Fu G."/>
            <person name="Wang S.Y."/>
            <person name="Ren S.X."/>
            <person name="Lv G."/>
            <person name="Lin W."/>
            <person name="Gu W.Q."/>
            <person name="Zhu G.F."/>
            <person name="Tu Y.F."/>
            <person name="Jia J."/>
            <person name="Yin H.F."/>
            <person name="Zhang Y."/>
            <person name="Cai Z."/>
            <person name="Chen J."/>
            <person name="Kang H."/>
            <person name="Chen X.Y."/>
            <person name="Shao C.Y."/>
            <person name="Sun Y."/>
            <person name="Hu Q.P."/>
            <person name="Zhang X.L."/>
            <person name="Zhang W."/>
            <person name="Wang L.J."/>
            <person name="Ding C.W."/>
            <person name="Sheng H.H."/>
            <person name="Gu J.L."/>
            <person name="Chen S.T."/>
            <person name="Ni L."/>
            <person name="Zhu F.H."/>
            <person name="Hong G.F."/>
        </authorList>
    </citation>
    <scope>NUCLEOTIDE SEQUENCE</scope>
</reference>
<accession>Q6MW81</accession>
<sequence>MEMSGGEDRKVEEKIRTADPLSDPHVKIPLFSQVDLLRGPPRKNDFRIRG</sequence>
<dbReference type="AlphaFoldDB" id="Q6MW81"/>
<feature type="region of interest" description="Disordered" evidence="1">
    <location>
        <begin position="1"/>
        <end position="24"/>
    </location>
</feature>
<dbReference type="Proteomes" id="UP000000763">
    <property type="component" value="Chromosome 4"/>
</dbReference>
<organism evidence="3 4">
    <name type="scientific">Oryza sativa subsp. japonica</name>
    <name type="common">Rice</name>
    <dbReference type="NCBI Taxonomy" id="39947"/>
    <lineage>
        <taxon>Eukaryota</taxon>
        <taxon>Viridiplantae</taxon>
        <taxon>Streptophyta</taxon>
        <taxon>Embryophyta</taxon>
        <taxon>Tracheophyta</taxon>
        <taxon>Spermatophyta</taxon>
        <taxon>Magnoliopsida</taxon>
        <taxon>Liliopsida</taxon>
        <taxon>Poales</taxon>
        <taxon>Poaceae</taxon>
        <taxon>BOP clade</taxon>
        <taxon>Oryzoideae</taxon>
        <taxon>Oryzeae</taxon>
        <taxon>Oryzinae</taxon>
        <taxon>Oryza</taxon>
        <taxon>Oryza sativa</taxon>
    </lineage>
</organism>
<evidence type="ECO:0000256" key="1">
    <source>
        <dbReference type="SAM" id="MobiDB-lite"/>
    </source>
</evidence>
<reference evidence="4" key="4">
    <citation type="journal article" date="2008" name="Nucleic Acids Res.">
        <title>The rice annotation project database (RAP-DB): 2008 update.</title>
        <authorList>
            <consortium name="The rice annotation project (RAP)"/>
        </authorList>
    </citation>
    <scope>GENOME REANNOTATION</scope>
    <source>
        <strain evidence="4">cv. Nipponbare</strain>
    </source>
</reference>